<dbReference type="SUPFAM" id="SSF53901">
    <property type="entry name" value="Thiolase-like"/>
    <property type="match status" value="1"/>
</dbReference>
<evidence type="ECO:0000313" key="13">
    <source>
        <dbReference type="EMBL" id="MFC0561410.1"/>
    </source>
</evidence>
<evidence type="ECO:0000256" key="9">
    <source>
        <dbReference type="ARBA" id="ARBA00037576"/>
    </source>
</evidence>
<feature type="domain" description="Beta-ketoacyl synthase-like N-terminal" evidence="12">
    <location>
        <begin position="45"/>
        <end position="176"/>
    </location>
</feature>
<protein>
    <recommendedName>
        <fullName evidence="10">Nodulation protein E</fullName>
    </recommendedName>
    <alternativeName>
        <fullName evidence="11">Host-specificity of nodulation protein B</fullName>
    </alternativeName>
</protein>
<evidence type="ECO:0000256" key="8">
    <source>
        <dbReference type="ARBA" id="ARBA00023136"/>
    </source>
</evidence>
<dbReference type="RefSeq" id="WP_273847858.1">
    <property type="nucleotide sequence ID" value="NZ_JAQQWT010000038.1"/>
</dbReference>
<keyword evidence="8" id="KW-0472">Membrane</keyword>
<dbReference type="Proteomes" id="UP001589833">
    <property type="component" value="Unassembled WGS sequence"/>
</dbReference>
<evidence type="ECO:0000256" key="10">
    <source>
        <dbReference type="ARBA" id="ARBA00039445"/>
    </source>
</evidence>
<comment type="subcellular location">
    <subcellularLocation>
        <location evidence="1">Cell inner membrane</location>
    </subcellularLocation>
</comment>
<keyword evidence="6" id="KW-0812">Transmembrane</keyword>
<dbReference type="PANTHER" id="PTHR11712">
    <property type="entry name" value="POLYKETIDE SYNTHASE-RELATED"/>
    <property type="match status" value="1"/>
</dbReference>
<evidence type="ECO:0000313" key="14">
    <source>
        <dbReference type="Proteomes" id="UP001589833"/>
    </source>
</evidence>
<keyword evidence="4" id="KW-0997">Cell inner membrane</keyword>
<keyword evidence="3" id="KW-1003">Cell membrane</keyword>
<reference evidence="13 14" key="1">
    <citation type="submission" date="2024-09" db="EMBL/GenBank/DDBJ databases">
        <authorList>
            <person name="Sun Q."/>
            <person name="Mori K."/>
        </authorList>
    </citation>
    <scope>NUCLEOTIDE SEQUENCE [LARGE SCALE GENOMIC DNA]</scope>
    <source>
        <strain evidence="13 14">NCAIM B.02301</strain>
    </source>
</reference>
<sequence>MTEQIVIKGIGCITPWGDIVDDIIQNYKVNSNDTNVVEDFNLQNYIKRKGLRTLPKSTKMAIASTELALRDLELAGCEQLPKERIGVFVGTSLSYVNNIQDFLEPAYEKNANSVSPIKFPNTVLNNVSGWVSIVFGIEGINSTVNNGSMSGVDAIIQAQSYLESNVIDRAIIITVDDIDKAIIHNKTNSKQQNDKMTESSITFILEKSETVLGSYGAIKNIVSWMTPYVSMERLHNVVSTSLRDNPFIDHILWGSENENDEKVEMELTNIYQGELTRTSTYLGDALSLSSFYKVMIALYSGQNSLIIETNNMGNQGVFEIESVVVKEPKAFKRERKEFSLT</sequence>
<dbReference type="InterPro" id="IPR016039">
    <property type="entry name" value="Thiolase-like"/>
</dbReference>
<keyword evidence="7" id="KW-1133">Transmembrane helix</keyword>
<comment type="caution">
    <text evidence="13">The sequence shown here is derived from an EMBL/GenBank/DDBJ whole genome shotgun (WGS) entry which is preliminary data.</text>
</comment>
<dbReference type="Gene3D" id="3.40.47.10">
    <property type="match status" value="1"/>
</dbReference>
<evidence type="ECO:0000259" key="12">
    <source>
        <dbReference type="Pfam" id="PF00109"/>
    </source>
</evidence>
<evidence type="ECO:0000256" key="3">
    <source>
        <dbReference type="ARBA" id="ARBA00022475"/>
    </source>
</evidence>
<evidence type="ECO:0000256" key="2">
    <source>
        <dbReference type="ARBA" id="ARBA00022458"/>
    </source>
</evidence>
<evidence type="ECO:0000256" key="4">
    <source>
        <dbReference type="ARBA" id="ARBA00022519"/>
    </source>
</evidence>
<dbReference type="Pfam" id="PF00109">
    <property type="entry name" value="ketoacyl-synt"/>
    <property type="match status" value="1"/>
</dbReference>
<comment type="function">
    <text evidence="9">Proposed to synthesize NOD factor fatty acyl chain. Involved in the synthesis of a highly unsaturated fatty acid moiety, which forms part of a lipo-oligosaccharide that is responsible for host specificity.</text>
</comment>
<evidence type="ECO:0000256" key="5">
    <source>
        <dbReference type="ARBA" id="ARBA00022679"/>
    </source>
</evidence>
<gene>
    <name evidence="13" type="ORF">ACFFH4_21040</name>
</gene>
<keyword evidence="2" id="KW-0536">Nodulation</keyword>
<keyword evidence="5" id="KW-0808">Transferase</keyword>
<accession>A0ABV6NKW4</accession>
<dbReference type="InterPro" id="IPR000794">
    <property type="entry name" value="Beta-ketoacyl_synthase"/>
</dbReference>
<dbReference type="EMBL" id="JBHLTR010000058">
    <property type="protein sequence ID" value="MFC0561410.1"/>
    <property type="molecule type" value="Genomic_DNA"/>
</dbReference>
<evidence type="ECO:0000256" key="1">
    <source>
        <dbReference type="ARBA" id="ARBA00004533"/>
    </source>
</evidence>
<proteinExistence type="predicted"/>
<organism evidence="13 14">
    <name type="scientific">Halalkalibacter alkalisediminis</name>
    <dbReference type="NCBI Taxonomy" id="935616"/>
    <lineage>
        <taxon>Bacteria</taxon>
        <taxon>Bacillati</taxon>
        <taxon>Bacillota</taxon>
        <taxon>Bacilli</taxon>
        <taxon>Bacillales</taxon>
        <taxon>Bacillaceae</taxon>
        <taxon>Halalkalibacter</taxon>
    </lineage>
</organism>
<name>A0ABV6NKW4_9BACI</name>
<evidence type="ECO:0000256" key="6">
    <source>
        <dbReference type="ARBA" id="ARBA00022692"/>
    </source>
</evidence>
<dbReference type="PANTHER" id="PTHR11712:SF352">
    <property type="entry name" value="3-OXOACYL-[ACYL-CARRIER-PROTEIN] SYNTHASE"/>
    <property type="match status" value="1"/>
</dbReference>
<evidence type="ECO:0000256" key="11">
    <source>
        <dbReference type="ARBA" id="ARBA00041756"/>
    </source>
</evidence>
<keyword evidence="14" id="KW-1185">Reference proteome</keyword>
<evidence type="ECO:0000256" key="7">
    <source>
        <dbReference type="ARBA" id="ARBA00022989"/>
    </source>
</evidence>
<dbReference type="InterPro" id="IPR014030">
    <property type="entry name" value="Ketoacyl_synth_N"/>
</dbReference>